<feature type="region of interest" description="Disordered" evidence="1">
    <location>
        <begin position="1"/>
        <end position="22"/>
    </location>
</feature>
<comment type="caution">
    <text evidence="2">The sequence shown here is derived from an EMBL/GenBank/DDBJ whole genome shotgun (WGS) entry which is preliminary data.</text>
</comment>
<name>A0AAE1N2K4_9FABA</name>
<dbReference type="EMBL" id="JAWXYG010000002">
    <property type="protein sequence ID" value="KAK4281919.1"/>
    <property type="molecule type" value="Genomic_DNA"/>
</dbReference>
<dbReference type="AlphaFoldDB" id="A0AAE1N2K4"/>
<evidence type="ECO:0000313" key="2">
    <source>
        <dbReference type="EMBL" id="KAK4281919.1"/>
    </source>
</evidence>
<organism evidence="2 3">
    <name type="scientific">Acacia crassicarpa</name>
    <name type="common">northern wattle</name>
    <dbReference type="NCBI Taxonomy" id="499986"/>
    <lineage>
        <taxon>Eukaryota</taxon>
        <taxon>Viridiplantae</taxon>
        <taxon>Streptophyta</taxon>
        <taxon>Embryophyta</taxon>
        <taxon>Tracheophyta</taxon>
        <taxon>Spermatophyta</taxon>
        <taxon>Magnoliopsida</taxon>
        <taxon>eudicotyledons</taxon>
        <taxon>Gunneridae</taxon>
        <taxon>Pentapetalae</taxon>
        <taxon>rosids</taxon>
        <taxon>fabids</taxon>
        <taxon>Fabales</taxon>
        <taxon>Fabaceae</taxon>
        <taxon>Caesalpinioideae</taxon>
        <taxon>mimosoid clade</taxon>
        <taxon>Acacieae</taxon>
        <taxon>Acacia</taxon>
    </lineage>
</organism>
<feature type="region of interest" description="Disordered" evidence="1">
    <location>
        <begin position="323"/>
        <end position="398"/>
    </location>
</feature>
<proteinExistence type="predicted"/>
<sequence length="413" mass="46714">MANWRKQQEARRHQVGQWNGSYSRKPPLADRWQARVPAWEKEFCAVIGSVPWPKVVETKKYIYLHDNVLKWDDSAGKEAFDNAKKKFWAEINGLPCDVSLPDPDLHIEHIDWNVAVDPELILDLEREPAPSEKASDEVVILDSSHLLDQSFFCTGWGEAEVIVPTGWEEDEIPPTAGRAEADTLQPPVWEDSGVDVNKQVDTCTGWGEPDPNVNSGGLLQDNVPFPPPPTGWGYSKPNVNSRITGWGEPETDPSKDYHFPPQGWDPHLNAYGGVNYSTGWGEAEINLPKDTDTGEGSWEHYHVPQETVKVSEWVNQENDSWRWKERQQSGFQKTGKGRGNIGNWGSSDASNKRREQVSFRQRSGFQASAYHGNENQMGGRGRRNNRGRKRGGFDYGRSYGDNMATARWEVKTK</sequence>
<dbReference type="PANTHER" id="PTHR34567:SF3">
    <property type="entry name" value="FK506-BINDING-LIKE PROTEIN"/>
    <property type="match status" value="1"/>
</dbReference>
<feature type="compositionally biased region" description="Basic and acidic residues" evidence="1">
    <location>
        <begin position="1"/>
        <end position="12"/>
    </location>
</feature>
<evidence type="ECO:0000256" key="1">
    <source>
        <dbReference type="SAM" id="MobiDB-lite"/>
    </source>
</evidence>
<dbReference type="PANTHER" id="PTHR34567">
    <property type="entry name" value="FK506-BINDING-LIKE PROTEIN"/>
    <property type="match status" value="1"/>
</dbReference>
<gene>
    <name evidence="2" type="ORF">QN277_013363</name>
</gene>
<reference evidence="2" key="1">
    <citation type="submission" date="2023-10" db="EMBL/GenBank/DDBJ databases">
        <title>Chromosome-level genome of the transformable northern wattle, Acacia crassicarpa.</title>
        <authorList>
            <person name="Massaro I."/>
            <person name="Sinha N.R."/>
            <person name="Poethig S."/>
            <person name="Leichty A.R."/>
        </authorList>
    </citation>
    <scope>NUCLEOTIDE SEQUENCE</scope>
    <source>
        <strain evidence="2">Acra3RX</strain>
        <tissue evidence="2">Leaf</tissue>
    </source>
</reference>
<keyword evidence="3" id="KW-1185">Reference proteome</keyword>
<accession>A0AAE1N2K4</accession>
<feature type="compositionally biased region" description="Basic residues" evidence="1">
    <location>
        <begin position="380"/>
        <end position="390"/>
    </location>
</feature>
<evidence type="ECO:0000313" key="3">
    <source>
        <dbReference type="Proteomes" id="UP001293593"/>
    </source>
</evidence>
<dbReference type="Proteomes" id="UP001293593">
    <property type="component" value="Unassembled WGS sequence"/>
</dbReference>
<protein>
    <submittedName>
        <fullName evidence="2">Uncharacterized protein</fullName>
    </submittedName>
</protein>